<reference evidence="4 5" key="1">
    <citation type="submission" date="2019-11" db="EMBL/GenBank/DDBJ databases">
        <title>Genome sequences of 17 halophilic strains isolated from different environments.</title>
        <authorList>
            <person name="Furrow R.E."/>
        </authorList>
    </citation>
    <scope>NUCLEOTIDE SEQUENCE [LARGE SCALE GENOMIC DNA]</scope>
    <source>
        <strain evidence="4 5">22507_15_FS</strain>
    </source>
</reference>
<dbReference type="FunFam" id="3.40.50.2000:FF:000023">
    <property type="entry name" value="ADP-heptose--LPS heptosyltransferase II"/>
    <property type="match status" value="1"/>
</dbReference>
<protein>
    <submittedName>
        <fullName evidence="4">Glycosyl transferase</fullName>
    </submittedName>
</protein>
<name>A0A9X4YBH0_9GAMM</name>
<dbReference type="CDD" id="cd03789">
    <property type="entry name" value="GT9_LPS_heptosyltransferase"/>
    <property type="match status" value="1"/>
</dbReference>
<sequence length="355" mass="39486">MLNDSSGTSVNSICILRLSAIGDVTHVLPVIHSLQKQMPGVRITWIIGKMEARLLEGLPGVEFIVFDKSAGLRGYIDLWRQLRGRRFDVLFHMQVALRANIAALLVPASTRVGYDRERSKDLHGLFINQRIPRRSGQHVLDCLASFPTALGLKPAEPEWHLPVAETDNAFADRVLDPARPNLVISPVASHELRNWPTQRYAALADYAVHQYGVRIILVGGPSEQDRQYCQAIEEAMQEEVLNLCGQDTLKQLAALMARADLVIAPDTGPAHIANAMGTDVLGLFASSNPYRSGPYNSIEWCVNRYPQALERFTGKRVESARWGAKAEFNGAMELITVDDATAMLDHWMARRRQSA</sequence>
<dbReference type="PANTHER" id="PTHR30160:SF21">
    <property type="entry name" value="LIPOPOLYSACCHARIDE CORE HEPTOSYLTRANSFERASE OPSX"/>
    <property type="match status" value="1"/>
</dbReference>
<dbReference type="GO" id="GO:0009244">
    <property type="term" value="P:lipopolysaccharide core region biosynthetic process"/>
    <property type="evidence" value="ECO:0007669"/>
    <property type="project" value="TreeGrafter"/>
</dbReference>
<dbReference type="Gene3D" id="3.40.50.2000">
    <property type="entry name" value="Glycogen Phosphorylase B"/>
    <property type="match status" value="2"/>
</dbReference>
<dbReference type="Pfam" id="PF01075">
    <property type="entry name" value="Glyco_transf_9"/>
    <property type="match status" value="1"/>
</dbReference>
<dbReference type="RefSeq" id="WP_160898366.1">
    <property type="nucleotide sequence ID" value="NZ_WMEX01000002.1"/>
</dbReference>
<evidence type="ECO:0000313" key="4">
    <source>
        <dbReference type="EMBL" id="MYL26178.1"/>
    </source>
</evidence>
<dbReference type="InterPro" id="IPR002201">
    <property type="entry name" value="Glyco_trans_9"/>
</dbReference>
<dbReference type="AlphaFoldDB" id="A0A9X4YBH0"/>
<evidence type="ECO:0000313" key="5">
    <source>
        <dbReference type="Proteomes" id="UP000460751"/>
    </source>
</evidence>
<evidence type="ECO:0000256" key="2">
    <source>
        <dbReference type="ARBA" id="ARBA00022679"/>
    </source>
</evidence>
<accession>A0A9X4YBH0</accession>
<evidence type="ECO:0000256" key="1">
    <source>
        <dbReference type="ARBA" id="ARBA00022676"/>
    </source>
</evidence>
<comment type="caution">
    <text evidence="4">The sequence shown here is derived from an EMBL/GenBank/DDBJ whole genome shotgun (WGS) entry which is preliminary data.</text>
</comment>
<keyword evidence="5" id="KW-1185">Reference proteome</keyword>
<dbReference type="PANTHER" id="PTHR30160">
    <property type="entry name" value="TETRAACYLDISACCHARIDE 4'-KINASE-RELATED"/>
    <property type="match status" value="1"/>
</dbReference>
<organism evidence="4 5">
    <name type="scientific">Vreelandella halophila</name>
    <dbReference type="NCBI Taxonomy" id="86177"/>
    <lineage>
        <taxon>Bacteria</taxon>
        <taxon>Pseudomonadati</taxon>
        <taxon>Pseudomonadota</taxon>
        <taxon>Gammaproteobacteria</taxon>
        <taxon>Oceanospirillales</taxon>
        <taxon>Halomonadaceae</taxon>
        <taxon>Vreelandella</taxon>
    </lineage>
</organism>
<dbReference type="GO" id="GO:0008713">
    <property type="term" value="F:ADP-heptose-lipopolysaccharide heptosyltransferase activity"/>
    <property type="evidence" value="ECO:0007669"/>
    <property type="project" value="TreeGrafter"/>
</dbReference>
<proteinExistence type="inferred from homology"/>
<keyword evidence="1" id="KW-0328">Glycosyltransferase</keyword>
<dbReference type="OrthoDB" id="9781892at2"/>
<dbReference type="EMBL" id="WMEX01000002">
    <property type="protein sequence ID" value="MYL26178.1"/>
    <property type="molecule type" value="Genomic_DNA"/>
</dbReference>
<keyword evidence="2 4" id="KW-0808">Transferase</keyword>
<dbReference type="Proteomes" id="UP000460751">
    <property type="component" value="Unassembled WGS sequence"/>
</dbReference>
<dbReference type="InterPro" id="IPR051199">
    <property type="entry name" value="LPS_LOS_Heptosyltrfase"/>
</dbReference>
<gene>
    <name evidence="4" type="ORF">GLW01_05155</name>
</gene>
<evidence type="ECO:0000256" key="3">
    <source>
        <dbReference type="ARBA" id="ARBA00043995"/>
    </source>
</evidence>
<dbReference type="GO" id="GO:0005829">
    <property type="term" value="C:cytosol"/>
    <property type="evidence" value="ECO:0007669"/>
    <property type="project" value="TreeGrafter"/>
</dbReference>
<dbReference type="SUPFAM" id="SSF53756">
    <property type="entry name" value="UDP-Glycosyltransferase/glycogen phosphorylase"/>
    <property type="match status" value="1"/>
</dbReference>
<comment type="similarity">
    <text evidence="3">Belongs to the glycosyltransferase 9 family.</text>
</comment>